<sequence length="44" mass="4716">MKIAEIFLSPVLVTLKLFRPKFDASMLALPSMMPSLAAPTVPAA</sequence>
<dbReference type="AlphaFoldDB" id="A0A1X7A9Y4"/>
<accession>A0A1X7A9Y4</accession>
<evidence type="ECO:0000313" key="1">
    <source>
        <dbReference type="EMBL" id="SLN73886.1"/>
    </source>
</evidence>
<proteinExistence type="predicted"/>
<evidence type="ECO:0000313" key="2">
    <source>
        <dbReference type="Proteomes" id="UP000193495"/>
    </source>
</evidence>
<dbReference type="EMBL" id="FWFY01000040">
    <property type="protein sequence ID" value="SLN73886.1"/>
    <property type="molecule type" value="Genomic_DNA"/>
</dbReference>
<gene>
    <name evidence="1" type="ORF">LOS8367_03755</name>
</gene>
<reference evidence="1 2" key="1">
    <citation type="submission" date="2017-03" db="EMBL/GenBank/DDBJ databases">
        <authorList>
            <person name="Afonso C.L."/>
            <person name="Miller P.J."/>
            <person name="Scott M.A."/>
            <person name="Spackman E."/>
            <person name="Goraichik I."/>
            <person name="Dimitrov K.M."/>
            <person name="Suarez D.L."/>
            <person name="Swayne D.E."/>
        </authorList>
    </citation>
    <scope>NUCLEOTIDE SEQUENCE [LARGE SCALE GENOMIC DNA]</scope>
    <source>
        <strain evidence="1 2">CECT 8367</strain>
    </source>
</reference>
<protein>
    <submittedName>
        <fullName evidence="1">Uncharacterized protein</fullName>
    </submittedName>
</protein>
<dbReference type="Proteomes" id="UP000193495">
    <property type="component" value="Unassembled WGS sequence"/>
</dbReference>
<organism evidence="1 2">
    <name type="scientific">Limimaricola soesokkakensis</name>
    <dbReference type="NCBI Taxonomy" id="1343159"/>
    <lineage>
        <taxon>Bacteria</taxon>
        <taxon>Pseudomonadati</taxon>
        <taxon>Pseudomonadota</taxon>
        <taxon>Alphaproteobacteria</taxon>
        <taxon>Rhodobacterales</taxon>
        <taxon>Paracoccaceae</taxon>
        <taxon>Limimaricola</taxon>
    </lineage>
</organism>
<name>A0A1X7A9Y4_9RHOB</name>